<comment type="pathway">
    <text evidence="3">Cofactor biosynthesis; coenzyme A biosynthesis; CoA from (R)-pantothenate: step 5/5.</text>
</comment>
<gene>
    <name evidence="3 5" type="primary">coaE</name>
    <name evidence="5" type="ORF">IAA53_04215</name>
</gene>
<dbReference type="PROSITE" id="PS51219">
    <property type="entry name" value="DPCK"/>
    <property type="match status" value="1"/>
</dbReference>
<reference evidence="5" key="2">
    <citation type="journal article" date="2021" name="PeerJ">
        <title>Extensive microbial diversity within the chicken gut microbiome revealed by metagenomics and culture.</title>
        <authorList>
            <person name="Gilroy R."/>
            <person name="Ravi A."/>
            <person name="Getino M."/>
            <person name="Pursley I."/>
            <person name="Horton D.L."/>
            <person name="Alikhan N.F."/>
            <person name="Baker D."/>
            <person name="Gharbi K."/>
            <person name="Hall N."/>
            <person name="Watson M."/>
            <person name="Adriaenssens E.M."/>
            <person name="Foster-Nyarko E."/>
            <person name="Jarju S."/>
            <person name="Secka A."/>
            <person name="Antonio M."/>
            <person name="Oren A."/>
            <person name="Chaudhuri R.R."/>
            <person name="La Ragione R."/>
            <person name="Hildebrand F."/>
            <person name="Pallen M.J."/>
        </authorList>
    </citation>
    <scope>NUCLEOTIDE SEQUENCE</scope>
    <source>
        <strain evidence="5">ChiBcec15-4380</strain>
    </source>
</reference>
<comment type="catalytic activity">
    <reaction evidence="3">
        <text>3'-dephospho-CoA + ATP = ADP + CoA + H(+)</text>
        <dbReference type="Rhea" id="RHEA:18245"/>
        <dbReference type="ChEBI" id="CHEBI:15378"/>
        <dbReference type="ChEBI" id="CHEBI:30616"/>
        <dbReference type="ChEBI" id="CHEBI:57287"/>
        <dbReference type="ChEBI" id="CHEBI:57328"/>
        <dbReference type="ChEBI" id="CHEBI:456216"/>
        <dbReference type="EC" id="2.7.1.24"/>
    </reaction>
</comment>
<comment type="subcellular location">
    <subcellularLocation>
        <location evidence="3">Cytoplasm</location>
    </subcellularLocation>
</comment>
<evidence type="ECO:0000256" key="2">
    <source>
        <dbReference type="ARBA" id="ARBA00022840"/>
    </source>
</evidence>
<feature type="binding site" evidence="3">
    <location>
        <begin position="12"/>
        <end position="17"/>
    </location>
    <ligand>
        <name>ATP</name>
        <dbReference type="ChEBI" id="CHEBI:30616"/>
    </ligand>
</feature>
<dbReference type="Pfam" id="PF01121">
    <property type="entry name" value="CoaE"/>
    <property type="match status" value="1"/>
</dbReference>
<dbReference type="CDD" id="cd02022">
    <property type="entry name" value="DPCK"/>
    <property type="match status" value="1"/>
</dbReference>
<dbReference type="InterPro" id="IPR001977">
    <property type="entry name" value="Depp_CoAkinase"/>
</dbReference>
<dbReference type="EMBL" id="DVHE01000034">
    <property type="protein sequence ID" value="HIR50478.1"/>
    <property type="molecule type" value="Genomic_DNA"/>
</dbReference>
<dbReference type="GO" id="GO:0005737">
    <property type="term" value="C:cytoplasm"/>
    <property type="evidence" value="ECO:0007669"/>
    <property type="project" value="UniProtKB-SubCell"/>
</dbReference>
<keyword evidence="1 3" id="KW-0547">Nucleotide-binding</keyword>
<dbReference type="PANTHER" id="PTHR10695">
    <property type="entry name" value="DEPHOSPHO-COA KINASE-RELATED"/>
    <property type="match status" value="1"/>
</dbReference>
<comment type="similarity">
    <text evidence="3">Belongs to the CoaE family.</text>
</comment>
<dbReference type="AlphaFoldDB" id="A0A9D1DH01"/>
<dbReference type="GO" id="GO:0005524">
    <property type="term" value="F:ATP binding"/>
    <property type="evidence" value="ECO:0007669"/>
    <property type="project" value="UniProtKB-UniRule"/>
</dbReference>
<protein>
    <recommendedName>
        <fullName evidence="3 4">Dephospho-CoA kinase</fullName>
        <ecNumber evidence="3 4">2.7.1.24</ecNumber>
    </recommendedName>
    <alternativeName>
        <fullName evidence="3">Dephosphocoenzyme A kinase</fullName>
    </alternativeName>
</protein>
<reference evidence="5" key="1">
    <citation type="submission" date="2020-10" db="EMBL/GenBank/DDBJ databases">
        <authorList>
            <person name="Gilroy R."/>
        </authorList>
    </citation>
    <scope>NUCLEOTIDE SEQUENCE</scope>
    <source>
        <strain evidence="5">ChiBcec15-4380</strain>
    </source>
</reference>
<dbReference type="PANTHER" id="PTHR10695:SF46">
    <property type="entry name" value="BIFUNCTIONAL COENZYME A SYNTHASE-RELATED"/>
    <property type="match status" value="1"/>
</dbReference>
<comment type="function">
    <text evidence="3">Catalyzes the phosphorylation of the 3'-hydroxyl group of dephosphocoenzyme A to form coenzyme A.</text>
</comment>
<dbReference type="InterPro" id="IPR027417">
    <property type="entry name" value="P-loop_NTPase"/>
</dbReference>
<comment type="caution">
    <text evidence="5">The sequence shown here is derived from an EMBL/GenBank/DDBJ whole genome shotgun (WGS) entry which is preliminary data.</text>
</comment>
<dbReference type="Proteomes" id="UP000824239">
    <property type="component" value="Unassembled WGS sequence"/>
</dbReference>
<dbReference type="EC" id="2.7.1.24" evidence="3 4"/>
<accession>A0A9D1DH01</accession>
<dbReference type="Gene3D" id="3.40.50.300">
    <property type="entry name" value="P-loop containing nucleotide triphosphate hydrolases"/>
    <property type="match status" value="1"/>
</dbReference>
<dbReference type="GO" id="GO:0004140">
    <property type="term" value="F:dephospho-CoA kinase activity"/>
    <property type="evidence" value="ECO:0007669"/>
    <property type="project" value="UniProtKB-UniRule"/>
</dbReference>
<name>A0A9D1DH01_9FIRM</name>
<sequence>MRPVFGITGGTGCGKTTVLSVLEKLGFTTIDCDALYHQMLAEGGALVDKIGEMFPGTVHNGVLQRKKLGSIVFADPKALERLSAVTDRAVDQRVEALIAAAPGPVAVDAIRLFESGLAARCSCTIAVTAPAEVRVRRLMAREGISEDYARLRIDAQPDDGVFADLADVVLVNDFPTRAEFEAYCRDKLQKLL</sequence>
<keyword evidence="3" id="KW-0173">Coenzyme A biosynthesis</keyword>
<keyword evidence="3 5" id="KW-0418">Kinase</keyword>
<dbReference type="GO" id="GO:0015937">
    <property type="term" value="P:coenzyme A biosynthetic process"/>
    <property type="evidence" value="ECO:0007669"/>
    <property type="project" value="UniProtKB-UniRule"/>
</dbReference>
<keyword evidence="3 5" id="KW-0808">Transferase</keyword>
<proteinExistence type="inferred from homology"/>
<dbReference type="SUPFAM" id="SSF52540">
    <property type="entry name" value="P-loop containing nucleoside triphosphate hydrolases"/>
    <property type="match status" value="1"/>
</dbReference>
<keyword evidence="2 3" id="KW-0067">ATP-binding</keyword>
<evidence type="ECO:0000256" key="4">
    <source>
        <dbReference type="NCBIfam" id="TIGR00152"/>
    </source>
</evidence>
<evidence type="ECO:0000313" key="6">
    <source>
        <dbReference type="Proteomes" id="UP000824239"/>
    </source>
</evidence>
<dbReference type="HAMAP" id="MF_00376">
    <property type="entry name" value="Dephospho_CoA_kinase"/>
    <property type="match status" value="1"/>
</dbReference>
<keyword evidence="3" id="KW-0963">Cytoplasm</keyword>
<dbReference type="NCBIfam" id="TIGR00152">
    <property type="entry name" value="dephospho-CoA kinase"/>
    <property type="match status" value="1"/>
</dbReference>
<evidence type="ECO:0000256" key="1">
    <source>
        <dbReference type="ARBA" id="ARBA00022741"/>
    </source>
</evidence>
<evidence type="ECO:0000256" key="3">
    <source>
        <dbReference type="HAMAP-Rule" id="MF_00376"/>
    </source>
</evidence>
<organism evidence="5 6">
    <name type="scientific">Candidatus Avoscillospira avicola</name>
    <dbReference type="NCBI Taxonomy" id="2840706"/>
    <lineage>
        <taxon>Bacteria</taxon>
        <taxon>Bacillati</taxon>
        <taxon>Bacillota</taxon>
        <taxon>Clostridia</taxon>
        <taxon>Eubacteriales</taxon>
        <taxon>Oscillospiraceae</taxon>
        <taxon>Oscillospiraceae incertae sedis</taxon>
        <taxon>Candidatus Avoscillospira</taxon>
    </lineage>
</organism>
<evidence type="ECO:0000313" key="5">
    <source>
        <dbReference type="EMBL" id="HIR50478.1"/>
    </source>
</evidence>